<gene>
    <name evidence="3 7" type="primary">coaBC</name>
    <name evidence="7" type="ORF">EUBDOL_01676</name>
</gene>
<keyword evidence="3 4" id="KW-0285">Flavoprotein</keyword>
<evidence type="ECO:0000256" key="2">
    <source>
        <dbReference type="ARBA" id="ARBA00023239"/>
    </source>
</evidence>
<keyword evidence="3 4" id="KW-0288">FMN</keyword>
<comment type="pathway">
    <text evidence="3 4">Cofactor biosynthesis; coenzyme A biosynthesis; CoA from (R)-pantothenate: step 2/5.</text>
</comment>
<keyword evidence="2 3" id="KW-0456">Lyase</keyword>
<comment type="catalytic activity">
    <reaction evidence="3 4">
        <text>N-[(R)-4-phosphopantothenoyl]-L-cysteine + H(+) = (R)-4'-phosphopantetheine + CO2</text>
        <dbReference type="Rhea" id="RHEA:16793"/>
        <dbReference type="ChEBI" id="CHEBI:15378"/>
        <dbReference type="ChEBI" id="CHEBI:16526"/>
        <dbReference type="ChEBI" id="CHEBI:59458"/>
        <dbReference type="ChEBI" id="CHEBI:61723"/>
        <dbReference type="EC" id="4.1.1.36"/>
    </reaction>
</comment>
<dbReference type="AlphaFoldDB" id="A8RE35"/>
<dbReference type="UniPathway" id="UPA00241">
    <property type="reaction ID" value="UER00353"/>
</dbReference>
<dbReference type="EMBL" id="ABAW02000024">
    <property type="protein sequence ID" value="EDP10434.1"/>
    <property type="molecule type" value="Genomic_DNA"/>
</dbReference>
<feature type="binding site" evidence="3">
    <location>
        <begin position="338"/>
        <end position="341"/>
    </location>
    <ligand>
        <name>CTP</name>
        <dbReference type="ChEBI" id="CHEBI:37563"/>
    </ligand>
</feature>
<comment type="similarity">
    <text evidence="3 4">In the N-terminal section; belongs to the HFCD (homo-oligomeric flavin containing Cys decarboxylase) superfamily.</text>
</comment>
<dbReference type="InterPro" id="IPR005252">
    <property type="entry name" value="CoaBC"/>
</dbReference>
<evidence type="ECO:0000259" key="6">
    <source>
        <dbReference type="Pfam" id="PF04127"/>
    </source>
</evidence>
<proteinExistence type="inferred from homology"/>
<dbReference type="InterPro" id="IPR036551">
    <property type="entry name" value="Flavin_trans-like"/>
</dbReference>
<dbReference type="InterPro" id="IPR003382">
    <property type="entry name" value="Flavoprotein"/>
</dbReference>
<feature type="binding site" evidence="3">
    <location>
        <position position="371"/>
    </location>
    <ligand>
        <name>CTP</name>
        <dbReference type="ChEBI" id="CHEBI:37563"/>
    </ligand>
</feature>
<evidence type="ECO:0000256" key="4">
    <source>
        <dbReference type="RuleBase" id="RU364078"/>
    </source>
</evidence>
<comment type="cofactor">
    <cofactor evidence="3">
        <name>Mg(2+)</name>
        <dbReference type="ChEBI" id="CHEBI:18420"/>
    </cofactor>
</comment>
<dbReference type="PANTHER" id="PTHR14359:SF6">
    <property type="entry name" value="PHOSPHOPANTOTHENOYLCYSTEINE DECARBOXYLASE"/>
    <property type="match status" value="1"/>
</dbReference>
<accession>A8RE35</accession>
<dbReference type="EC" id="6.3.2.5" evidence="3"/>
<comment type="function">
    <text evidence="4">Catalyzes two steps in the biosynthesis of coenzyme A. In the first step cysteine is conjugated to 4'-phosphopantothenate to form 4-phosphopantothenoylcysteine, in the latter compound is decarboxylated to form 4'-phosphopantotheine.</text>
</comment>
<comment type="cofactor">
    <cofactor evidence="3">
        <name>FMN</name>
        <dbReference type="ChEBI" id="CHEBI:58210"/>
    </cofactor>
    <text evidence="3">Binds 1 FMN per subunit.</text>
</comment>
<evidence type="ECO:0000259" key="5">
    <source>
        <dbReference type="Pfam" id="PF02441"/>
    </source>
</evidence>
<dbReference type="HOGENOM" id="CLU_033319_0_1_9"/>
<feature type="binding site" evidence="3">
    <location>
        <position position="357"/>
    </location>
    <ligand>
        <name>CTP</name>
        <dbReference type="ChEBI" id="CHEBI:37563"/>
    </ligand>
</feature>
<dbReference type="Gene3D" id="3.40.50.1950">
    <property type="entry name" value="Flavin prenyltransferase-like"/>
    <property type="match status" value="1"/>
</dbReference>
<dbReference type="GO" id="GO:0071513">
    <property type="term" value="C:phosphopantothenoylcysteine decarboxylase complex"/>
    <property type="evidence" value="ECO:0007669"/>
    <property type="project" value="TreeGrafter"/>
</dbReference>
<feature type="domain" description="Flavoprotein" evidence="5">
    <location>
        <begin position="39"/>
        <end position="205"/>
    </location>
</feature>
<dbReference type="GO" id="GO:0015941">
    <property type="term" value="P:pantothenate catabolic process"/>
    <property type="evidence" value="ECO:0007669"/>
    <property type="project" value="InterPro"/>
</dbReference>
<reference evidence="7 8" key="1">
    <citation type="submission" date="2007-09" db="EMBL/GenBank/DDBJ databases">
        <title>Draft genome sequence of Eubacterium dolichum (DSM 3991).</title>
        <authorList>
            <person name="Sudarsanam P."/>
            <person name="Ley R."/>
            <person name="Guruge J."/>
            <person name="Turnbaugh P.J."/>
            <person name="Mahowald M."/>
            <person name="Liep D."/>
            <person name="Gordon J."/>
        </authorList>
    </citation>
    <scope>NUCLEOTIDE SEQUENCE [LARGE SCALE GENOMIC DNA]</scope>
    <source>
        <strain evidence="7 8">DSM 3991</strain>
    </source>
</reference>
<feature type="binding site" evidence="3">
    <location>
        <position position="312"/>
    </location>
    <ligand>
        <name>CTP</name>
        <dbReference type="ChEBI" id="CHEBI:37563"/>
    </ligand>
</feature>
<evidence type="ECO:0000313" key="7">
    <source>
        <dbReference type="EMBL" id="EDP10434.1"/>
    </source>
</evidence>
<evidence type="ECO:0000256" key="1">
    <source>
        <dbReference type="ARBA" id="ARBA00022793"/>
    </source>
</evidence>
<feature type="binding site" evidence="3">
    <location>
        <position position="322"/>
    </location>
    <ligand>
        <name>CTP</name>
        <dbReference type="ChEBI" id="CHEBI:37563"/>
    </ligand>
</feature>
<dbReference type="GO" id="GO:0010181">
    <property type="term" value="F:FMN binding"/>
    <property type="evidence" value="ECO:0007669"/>
    <property type="project" value="UniProtKB-UniRule"/>
</dbReference>
<evidence type="ECO:0000256" key="3">
    <source>
        <dbReference type="HAMAP-Rule" id="MF_02225"/>
    </source>
</evidence>
<dbReference type="SUPFAM" id="SSF52507">
    <property type="entry name" value="Homo-oligomeric flavin-containing Cys decarboxylases, HFCD"/>
    <property type="match status" value="1"/>
</dbReference>
<dbReference type="InterPro" id="IPR035929">
    <property type="entry name" value="CoaB-like_sf"/>
</dbReference>
<keyword evidence="3" id="KW-0511">Multifunctional enzyme</keyword>
<sequence>MLISTCESNHTILVKHITLRYNKIAYDAVSAKEDLNMKKTIVLGVSGGIAVFKAAQLTSNLIKKGYDVEVIMTQNATEFMTPLTFESLTKHNVMVSTFEKVADRSVKHISLAKRADLFVVVPATANVIAKFVCGIADDMLTTTFLAADCPKVICPAMNTQMYENPVTQRNLKTCKELGYHIVEPASGFLACGDCGKGKLAELSDIEACIDSYFQTNRRLEGKHVLITAGPTQEALDPVRYISNHSSGKMGYELARAAQSMGACVTLISGPSREEAPFGVQLISVQSALDMLEAVKAHYISADYIIKAAAVGDYRVESVAEHKIKKDSEEFTLKLVKNPDILAYLGEHIRKDQILCGFAMETQNLIENAKAKLEKKHCDMIVANNLKTEGAGFGHNTNIVTLIEKEQLQELSIMSKYEVACKILERLAEIREEKGVQ</sequence>
<feature type="active site" description="Proton donor" evidence="3">
    <location>
        <position position="191"/>
    </location>
</feature>
<dbReference type="InterPro" id="IPR007085">
    <property type="entry name" value="DNA/pantothenate-metab_flavo_C"/>
</dbReference>
<dbReference type="GO" id="GO:0004632">
    <property type="term" value="F:phosphopantothenate--cysteine ligase activity"/>
    <property type="evidence" value="ECO:0007669"/>
    <property type="project" value="UniProtKB-UniRule"/>
</dbReference>
<feature type="domain" description="DNA/pantothenate metabolism flavoprotein C-terminal" evidence="6">
    <location>
        <begin position="219"/>
        <end position="428"/>
    </location>
</feature>
<evidence type="ECO:0000313" key="8">
    <source>
        <dbReference type="Proteomes" id="UP000004090"/>
    </source>
</evidence>
<dbReference type="GO" id="GO:0015937">
    <property type="term" value="P:coenzyme A biosynthetic process"/>
    <property type="evidence" value="ECO:0007669"/>
    <property type="project" value="UniProtKB-UniRule"/>
</dbReference>
<comment type="function">
    <text evidence="3">Catalyzes two sequential steps in the biosynthesis of coenzyme A. In the first step cysteine is conjugated to 4'-phosphopantothenate to form 4-phosphopantothenoylcysteine. In the second step the latter compound is decarboxylated to form 4'-phosphopantotheine.</text>
</comment>
<protein>
    <recommendedName>
        <fullName evidence="3">Coenzyme A biosynthesis bifunctional protein CoaBC</fullName>
    </recommendedName>
    <alternativeName>
        <fullName evidence="3">DNA/pantothenate metabolism flavoprotein</fullName>
    </alternativeName>
    <alternativeName>
        <fullName evidence="3">Phosphopantothenoylcysteine synthetase/decarboxylase</fullName>
        <shortName evidence="3">PPCS-PPCDC</shortName>
    </alternativeName>
    <domain>
        <recommendedName>
            <fullName evidence="3">Phosphopantothenoylcysteine decarboxylase</fullName>
            <shortName evidence="3">PPC decarboxylase</shortName>
            <shortName evidence="3">PPC-DC</shortName>
            <ecNumber evidence="3">4.1.1.36</ecNumber>
        </recommendedName>
        <alternativeName>
            <fullName evidence="3">CoaC</fullName>
        </alternativeName>
    </domain>
    <domain>
        <recommendedName>
            <fullName evidence="3">Phosphopantothenate--cysteine ligase</fullName>
            <ecNumber evidence="3">6.3.2.5</ecNumber>
        </recommendedName>
        <alternativeName>
            <fullName evidence="3">CoaB</fullName>
        </alternativeName>
        <alternativeName>
            <fullName evidence="3">Phosphopantothenoylcysteine synthetase</fullName>
            <shortName evidence="3">PPC synthetase</shortName>
            <shortName evidence="3">PPC-S</shortName>
        </alternativeName>
    </domain>
</protein>
<feature type="binding site" evidence="3">
    <location>
        <position position="375"/>
    </location>
    <ligand>
        <name>CTP</name>
        <dbReference type="ChEBI" id="CHEBI:37563"/>
    </ligand>
</feature>
<dbReference type="Pfam" id="PF02441">
    <property type="entry name" value="Flavoprotein"/>
    <property type="match status" value="1"/>
</dbReference>
<keyword evidence="1 3" id="KW-0210">Decarboxylase</keyword>
<comment type="caution">
    <text evidence="7">The sequence shown here is derived from an EMBL/GenBank/DDBJ whole genome shotgun (WGS) entry which is preliminary data.</text>
</comment>
<organism evidence="7 8">
    <name type="scientific">Amedibacillus dolichus DSM 3991</name>
    <dbReference type="NCBI Taxonomy" id="428127"/>
    <lineage>
        <taxon>Bacteria</taxon>
        <taxon>Bacillati</taxon>
        <taxon>Bacillota</taxon>
        <taxon>Erysipelotrichia</taxon>
        <taxon>Erysipelotrichales</taxon>
        <taxon>Erysipelotrichaceae</taxon>
        <taxon>Amedibacillus</taxon>
    </lineage>
</organism>
<feature type="region of interest" description="Phosphopantothenate--cysteine ligase" evidence="3">
    <location>
        <begin position="224"/>
        <end position="436"/>
    </location>
</feature>
<keyword evidence="3" id="KW-0460">Magnesium</keyword>
<comment type="catalytic activity">
    <reaction evidence="3 4">
        <text>(R)-4'-phosphopantothenate + L-cysteine + CTP = N-[(R)-4-phosphopantothenoyl]-L-cysteine + CMP + diphosphate + H(+)</text>
        <dbReference type="Rhea" id="RHEA:19397"/>
        <dbReference type="ChEBI" id="CHEBI:10986"/>
        <dbReference type="ChEBI" id="CHEBI:15378"/>
        <dbReference type="ChEBI" id="CHEBI:33019"/>
        <dbReference type="ChEBI" id="CHEBI:35235"/>
        <dbReference type="ChEBI" id="CHEBI:37563"/>
        <dbReference type="ChEBI" id="CHEBI:59458"/>
        <dbReference type="ChEBI" id="CHEBI:60377"/>
        <dbReference type="EC" id="6.3.2.5"/>
    </reaction>
</comment>
<comment type="caution">
    <text evidence="3">Lacks conserved residue(s) required for the propagation of feature annotation.</text>
</comment>
<dbReference type="GO" id="GO:0004633">
    <property type="term" value="F:phosphopantothenoylcysteine decarboxylase activity"/>
    <property type="evidence" value="ECO:0007669"/>
    <property type="project" value="UniProtKB-UniRule"/>
</dbReference>
<dbReference type="SUPFAM" id="SSF102645">
    <property type="entry name" value="CoaB-like"/>
    <property type="match status" value="1"/>
</dbReference>
<dbReference type="eggNOG" id="COG0452">
    <property type="taxonomic scope" value="Bacteria"/>
</dbReference>
<dbReference type="Gene3D" id="3.40.50.10300">
    <property type="entry name" value="CoaB-like"/>
    <property type="match status" value="1"/>
</dbReference>
<dbReference type="STRING" id="428127.EUBDOL_01676"/>
<keyword evidence="3" id="KW-0479">Metal-binding</keyword>
<dbReference type="Pfam" id="PF04127">
    <property type="entry name" value="DFP"/>
    <property type="match status" value="1"/>
</dbReference>
<dbReference type="NCBIfam" id="TIGR00521">
    <property type="entry name" value="coaBC_dfp"/>
    <property type="match status" value="1"/>
</dbReference>
<dbReference type="Proteomes" id="UP000004090">
    <property type="component" value="Unassembled WGS sequence"/>
</dbReference>
<dbReference type="GO" id="GO:0046872">
    <property type="term" value="F:metal ion binding"/>
    <property type="evidence" value="ECO:0007669"/>
    <property type="project" value="UniProtKB-KW"/>
</dbReference>
<dbReference type="HAMAP" id="MF_02225">
    <property type="entry name" value="CoaBC"/>
    <property type="match status" value="1"/>
</dbReference>
<reference evidence="7 8" key="2">
    <citation type="submission" date="2007-09" db="EMBL/GenBank/DDBJ databases">
        <authorList>
            <person name="Fulton L."/>
            <person name="Clifton S."/>
            <person name="Fulton B."/>
            <person name="Xu J."/>
            <person name="Minx P."/>
            <person name="Pepin K.H."/>
            <person name="Johnson M."/>
            <person name="Thiruvilangam P."/>
            <person name="Bhonagiri V."/>
            <person name="Nash W.E."/>
            <person name="Mardis E.R."/>
            <person name="Wilson R.K."/>
        </authorList>
    </citation>
    <scope>NUCLEOTIDE SEQUENCE [LARGE SCALE GENOMIC DNA]</scope>
    <source>
        <strain evidence="7 8">DSM 3991</strain>
    </source>
</reference>
<feature type="region of interest" description="Phosphopantothenoylcysteine decarboxylase" evidence="3">
    <location>
        <begin position="1"/>
        <end position="223"/>
    </location>
</feature>
<name>A8RE35_9FIRM</name>
<dbReference type="EC" id="4.1.1.36" evidence="3"/>
<dbReference type="PANTHER" id="PTHR14359">
    <property type="entry name" value="HOMO-OLIGOMERIC FLAVIN CONTAINING CYS DECARBOXYLASE FAMILY"/>
    <property type="match status" value="1"/>
</dbReference>
<comment type="pathway">
    <text evidence="3 4">Cofactor biosynthesis; coenzyme A biosynthesis; CoA from (R)-pantothenate: step 3/5.</text>
</comment>
<keyword evidence="3 4" id="KW-0436">Ligase</keyword>
<comment type="similarity">
    <text evidence="3 4">In the C-terminal section; belongs to the PPC synthetase family.</text>
</comment>